<proteinExistence type="predicted"/>
<organism evidence="1 2">
    <name type="scientific">Apiospora saccharicola</name>
    <dbReference type="NCBI Taxonomy" id="335842"/>
    <lineage>
        <taxon>Eukaryota</taxon>
        <taxon>Fungi</taxon>
        <taxon>Dikarya</taxon>
        <taxon>Ascomycota</taxon>
        <taxon>Pezizomycotina</taxon>
        <taxon>Sordariomycetes</taxon>
        <taxon>Xylariomycetidae</taxon>
        <taxon>Amphisphaeriales</taxon>
        <taxon>Apiosporaceae</taxon>
        <taxon>Apiospora</taxon>
    </lineage>
</organism>
<sequence length="191" mass="21503">MDSSSSKVIRYSAAQLIKVGRDMKSSVPTIAYCSPKKDGPQYFCWYLQNALREGIKRVHYAAKPLDHFDKKYVANGDGRNRWVILLETVTGKFFSVDLKQIDPLGNTLVGVKPGIINPVEGVDSDHKPLPEFADLSAYAFSKCDELKHPLNLWSFFERIDGFGLTRYQLCAHWVDDDVDGGDPEGDLRGKF</sequence>
<dbReference type="Proteomes" id="UP001446871">
    <property type="component" value="Unassembled WGS sequence"/>
</dbReference>
<protein>
    <submittedName>
        <fullName evidence="1">Uncharacterized protein</fullName>
    </submittedName>
</protein>
<name>A0ABR1UYR0_9PEZI</name>
<reference evidence="1 2" key="1">
    <citation type="submission" date="2023-01" db="EMBL/GenBank/DDBJ databases">
        <title>Analysis of 21 Apiospora genomes using comparative genomics revels a genus with tremendous synthesis potential of carbohydrate active enzymes and secondary metabolites.</title>
        <authorList>
            <person name="Sorensen T."/>
        </authorList>
    </citation>
    <scope>NUCLEOTIDE SEQUENCE [LARGE SCALE GENOMIC DNA]</scope>
    <source>
        <strain evidence="1 2">CBS 83171</strain>
    </source>
</reference>
<dbReference type="EMBL" id="JAQQWM010000005">
    <property type="protein sequence ID" value="KAK8064058.1"/>
    <property type="molecule type" value="Genomic_DNA"/>
</dbReference>
<keyword evidence="2" id="KW-1185">Reference proteome</keyword>
<evidence type="ECO:0000313" key="2">
    <source>
        <dbReference type="Proteomes" id="UP001446871"/>
    </source>
</evidence>
<evidence type="ECO:0000313" key="1">
    <source>
        <dbReference type="EMBL" id="KAK8064058.1"/>
    </source>
</evidence>
<comment type="caution">
    <text evidence="1">The sequence shown here is derived from an EMBL/GenBank/DDBJ whole genome shotgun (WGS) entry which is preliminary data.</text>
</comment>
<gene>
    <name evidence="1" type="ORF">PG996_008710</name>
</gene>
<accession>A0ABR1UYR0</accession>